<dbReference type="RefSeq" id="WP_179422692.1">
    <property type="nucleotide sequence ID" value="NZ_JACCAB010000001.1"/>
</dbReference>
<keyword evidence="3" id="KW-1185">Reference proteome</keyword>
<feature type="transmembrane region" description="Helical" evidence="1">
    <location>
        <begin position="219"/>
        <end position="236"/>
    </location>
</feature>
<keyword evidence="1" id="KW-0812">Transmembrane</keyword>
<organism evidence="2 3">
    <name type="scientific">Pedococcus badiiscoriae</name>
    <dbReference type="NCBI Taxonomy" id="642776"/>
    <lineage>
        <taxon>Bacteria</taxon>
        <taxon>Bacillati</taxon>
        <taxon>Actinomycetota</taxon>
        <taxon>Actinomycetes</taxon>
        <taxon>Micrococcales</taxon>
        <taxon>Intrasporangiaceae</taxon>
        <taxon>Pedococcus</taxon>
    </lineage>
</organism>
<evidence type="ECO:0000256" key="1">
    <source>
        <dbReference type="SAM" id="Phobius"/>
    </source>
</evidence>
<dbReference type="AlphaFoldDB" id="A0A852WGF9"/>
<feature type="transmembrane region" description="Helical" evidence="1">
    <location>
        <begin position="193"/>
        <end position="212"/>
    </location>
</feature>
<dbReference type="EMBL" id="JACCAB010000001">
    <property type="protein sequence ID" value="NYG08343.1"/>
    <property type="molecule type" value="Genomic_DNA"/>
</dbReference>
<evidence type="ECO:0000313" key="2">
    <source>
        <dbReference type="EMBL" id="NYG08343.1"/>
    </source>
</evidence>
<evidence type="ECO:0000313" key="3">
    <source>
        <dbReference type="Proteomes" id="UP000573599"/>
    </source>
</evidence>
<keyword evidence="1" id="KW-0472">Membrane</keyword>
<name>A0A852WGF9_9MICO</name>
<keyword evidence="1" id="KW-1133">Transmembrane helix</keyword>
<feature type="transmembrane region" description="Helical" evidence="1">
    <location>
        <begin position="124"/>
        <end position="145"/>
    </location>
</feature>
<protein>
    <submittedName>
        <fullName evidence="2">Uncharacterized protein</fullName>
    </submittedName>
</protein>
<proteinExistence type="predicted"/>
<gene>
    <name evidence="2" type="ORF">BJ986_002830</name>
</gene>
<reference evidence="2 3" key="1">
    <citation type="submission" date="2020-07" db="EMBL/GenBank/DDBJ databases">
        <title>Sequencing the genomes of 1000 actinobacteria strains.</title>
        <authorList>
            <person name="Klenk H.-P."/>
        </authorList>
    </citation>
    <scope>NUCLEOTIDE SEQUENCE [LARGE SCALE GENOMIC DNA]</scope>
    <source>
        <strain evidence="2 3">DSM 23987</strain>
    </source>
</reference>
<feature type="transmembrane region" description="Helical" evidence="1">
    <location>
        <begin position="42"/>
        <end position="63"/>
    </location>
</feature>
<feature type="transmembrane region" description="Helical" evidence="1">
    <location>
        <begin position="152"/>
        <end position="173"/>
    </location>
</feature>
<comment type="caution">
    <text evidence="2">The sequence shown here is derived from an EMBL/GenBank/DDBJ whole genome shotgun (WGS) entry which is preliminary data.</text>
</comment>
<accession>A0A852WGF9</accession>
<dbReference type="Proteomes" id="UP000573599">
    <property type="component" value="Unassembled WGS sequence"/>
</dbReference>
<sequence>MRAQLRRPMPWLVTASMLAAMATVLALRDADWMGDPLWGQETIGVAQGLMLPLLAGAAAIVGWQDIQGLLTLIPDARLRLKHLCATLAVWAVPVVVLYAVANLFVVLASRWTDPSIPNATPWPALTQIGGALLTFLVGYALGVVLKSWLGSVVAALLTAGVLILDRMGVIATGLAEYTASGTMLGTSANPPYFAMRLVWMVLVGAAIVALVVTGAGKRVPLAAALGVALLIGQVAFGSNDSYTVVQVRADSCTSTPVVVCAPPEFRARAEKASQIAGASAATLQALGAPTHRWFVMWQPGNDQLDNLMLIDPGKIRAPLRTRDVVSGVVAPKSCELWHAPEPPPNSWFYSAALVESYVMSELNGQSAEPYGRLLATRGSVGAHDLVLQAATALQECEPAKVPASFGLE</sequence>
<feature type="transmembrane region" description="Helical" evidence="1">
    <location>
        <begin position="83"/>
        <end position="104"/>
    </location>
</feature>